<feature type="compositionally biased region" description="Basic and acidic residues" evidence="1">
    <location>
        <begin position="911"/>
        <end position="923"/>
    </location>
</feature>
<feature type="compositionally biased region" description="Low complexity" evidence="1">
    <location>
        <begin position="849"/>
        <end position="862"/>
    </location>
</feature>
<dbReference type="OrthoDB" id="2148418at2759"/>
<feature type="compositionally biased region" description="Basic and acidic residues" evidence="1">
    <location>
        <begin position="1139"/>
        <end position="1149"/>
    </location>
</feature>
<feature type="compositionally biased region" description="Acidic residues" evidence="1">
    <location>
        <begin position="1095"/>
        <end position="1104"/>
    </location>
</feature>
<dbReference type="HOGENOM" id="CLU_261535_0_0_1"/>
<feature type="compositionally biased region" description="Polar residues" evidence="1">
    <location>
        <begin position="943"/>
        <end position="955"/>
    </location>
</feature>
<feature type="compositionally biased region" description="Basic and acidic residues" evidence="1">
    <location>
        <begin position="789"/>
        <end position="808"/>
    </location>
</feature>
<feature type="compositionally biased region" description="Basic and acidic residues" evidence="1">
    <location>
        <begin position="431"/>
        <end position="455"/>
    </location>
</feature>
<feature type="region of interest" description="Disordered" evidence="1">
    <location>
        <begin position="1052"/>
        <end position="1149"/>
    </location>
</feature>
<protein>
    <submittedName>
        <fullName evidence="2">Uncharacterized protein</fullName>
    </submittedName>
</protein>
<name>S7RXP3_GLOTA</name>
<feature type="compositionally biased region" description="Basic and acidic residues" evidence="1">
    <location>
        <begin position="704"/>
        <end position="715"/>
    </location>
</feature>
<reference evidence="2 3" key="1">
    <citation type="journal article" date="2012" name="Science">
        <title>The Paleozoic origin of enzymatic lignin decomposition reconstructed from 31 fungal genomes.</title>
        <authorList>
            <person name="Floudas D."/>
            <person name="Binder M."/>
            <person name="Riley R."/>
            <person name="Barry K."/>
            <person name="Blanchette R.A."/>
            <person name="Henrissat B."/>
            <person name="Martinez A.T."/>
            <person name="Otillar R."/>
            <person name="Spatafora J.W."/>
            <person name="Yadav J.S."/>
            <person name="Aerts A."/>
            <person name="Benoit I."/>
            <person name="Boyd A."/>
            <person name="Carlson A."/>
            <person name="Copeland A."/>
            <person name="Coutinho P.M."/>
            <person name="de Vries R.P."/>
            <person name="Ferreira P."/>
            <person name="Findley K."/>
            <person name="Foster B."/>
            <person name="Gaskell J."/>
            <person name="Glotzer D."/>
            <person name="Gorecki P."/>
            <person name="Heitman J."/>
            <person name="Hesse C."/>
            <person name="Hori C."/>
            <person name="Igarashi K."/>
            <person name="Jurgens J.A."/>
            <person name="Kallen N."/>
            <person name="Kersten P."/>
            <person name="Kohler A."/>
            <person name="Kuees U."/>
            <person name="Kumar T.K.A."/>
            <person name="Kuo A."/>
            <person name="LaButti K."/>
            <person name="Larrondo L.F."/>
            <person name="Lindquist E."/>
            <person name="Ling A."/>
            <person name="Lombard V."/>
            <person name="Lucas S."/>
            <person name="Lundell T."/>
            <person name="Martin R."/>
            <person name="McLaughlin D.J."/>
            <person name="Morgenstern I."/>
            <person name="Morin E."/>
            <person name="Murat C."/>
            <person name="Nagy L.G."/>
            <person name="Nolan M."/>
            <person name="Ohm R.A."/>
            <person name="Patyshakuliyeva A."/>
            <person name="Rokas A."/>
            <person name="Ruiz-Duenas F.J."/>
            <person name="Sabat G."/>
            <person name="Salamov A."/>
            <person name="Samejima M."/>
            <person name="Schmutz J."/>
            <person name="Slot J.C."/>
            <person name="St John F."/>
            <person name="Stenlid J."/>
            <person name="Sun H."/>
            <person name="Sun S."/>
            <person name="Syed K."/>
            <person name="Tsang A."/>
            <person name="Wiebenga A."/>
            <person name="Young D."/>
            <person name="Pisabarro A."/>
            <person name="Eastwood D.C."/>
            <person name="Martin F."/>
            <person name="Cullen D."/>
            <person name="Grigoriev I.V."/>
            <person name="Hibbett D.S."/>
        </authorList>
    </citation>
    <scope>NUCLEOTIDE SEQUENCE [LARGE SCALE GENOMIC DNA]</scope>
    <source>
        <strain evidence="2 3">ATCC 11539</strain>
    </source>
</reference>
<feature type="compositionally biased region" description="Polar residues" evidence="1">
    <location>
        <begin position="71"/>
        <end position="85"/>
    </location>
</feature>
<keyword evidence="3" id="KW-1185">Reference proteome</keyword>
<feature type="region of interest" description="Disordered" evidence="1">
    <location>
        <begin position="1"/>
        <end position="156"/>
    </location>
</feature>
<dbReference type="GeneID" id="19303658"/>
<feature type="compositionally biased region" description="Polar residues" evidence="1">
    <location>
        <begin position="532"/>
        <end position="546"/>
    </location>
</feature>
<dbReference type="EMBL" id="KB469298">
    <property type="protein sequence ID" value="EPQ58139.1"/>
    <property type="molecule type" value="Genomic_DNA"/>
</dbReference>
<dbReference type="AlphaFoldDB" id="S7RXP3"/>
<dbReference type="KEGG" id="gtr:GLOTRDRAFT_136912"/>
<feature type="region of interest" description="Disordered" evidence="1">
    <location>
        <begin position="578"/>
        <end position="1016"/>
    </location>
</feature>
<dbReference type="OMA" id="MRASKWG"/>
<dbReference type="STRING" id="670483.S7RXP3"/>
<accession>S7RXP3</accession>
<feature type="region of interest" description="Disordered" evidence="1">
    <location>
        <begin position="348"/>
        <end position="398"/>
    </location>
</feature>
<feature type="compositionally biased region" description="Polar residues" evidence="1">
    <location>
        <begin position="457"/>
        <end position="466"/>
    </location>
</feature>
<dbReference type="Proteomes" id="UP000030669">
    <property type="component" value="Unassembled WGS sequence"/>
</dbReference>
<feature type="region of interest" description="Disordered" evidence="1">
    <location>
        <begin position="427"/>
        <end position="466"/>
    </location>
</feature>
<evidence type="ECO:0000313" key="2">
    <source>
        <dbReference type="EMBL" id="EPQ58139.1"/>
    </source>
</evidence>
<feature type="compositionally biased region" description="Acidic residues" evidence="1">
    <location>
        <begin position="105"/>
        <end position="118"/>
    </location>
</feature>
<evidence type="ECO:0000313" key="3">
    <source>
        <dbReference type="Proteomes" id="UP000030669"/>
    </source>
</evidence>
<feature type="region of interest" description="Disordered" evidence="1">
    <location>
        <begin position="514"/>
        <end position="552"/>
    </location>
</feature>
<gene>
    <name evidence="2" type="ORF">GLOTRDRAFT_136912</name>
</gene>
<dbReference type="eggNOG" id="ENOG502SFMB">
    <property type="taxonomic scope" value="Eukaryota"/>
</dbReference>
<organism evidence="2 3">
    <name type="scientific">Gloeophyllum trabeum (strain ATCC 11539 / FP-39264 / Madison 617)</name>
    <name type="common">Brown rot fungus</name>
    <dbReference type="NCBI Taxonomy" id="670483"/>
    <lineage>
        <taxon>Eukaryota</taxon>
        <taxon>Fungi</taxon>
        <taxon>Dikarya</taxon>
        <taxon>Basidiomycota</taxon>
        <taxon>Agaricomycotina</taxon>
        <taxon>Agaricomycetes</taxon>
        <taxon>Gloeophyllales</taxon>
        <taxon>Gloeophyllaceae</taxon>
        <taxon>Gloeophyllum</taxon>
    </lineage>
</organism>
<feature type="compositionally biased region" description="Basic and acidic residues" evidence="1">
    <location>
        <begin position="1106"/>
        <end position="1121"/>
    </location>
</feature>
<evidence type="ECO:0000256" key="1">
    <source>
        <dbReference type="SAM" id="MobiDB-lite"/>
    </source>
</evidence>
<sequence length="1242" mass="133957">MSNDESAAIPPEISQPPLVTEYSDSEDSDSAPRVYFGPIQSPEKELTSKLAHRNSLNGGVLKTPVRRLRMSTEQALTATDSGTQAEENDNVRQGEGALAEVGALQDEDTLDRELDLDEPSSALAGKILRAHDNPSPPPADVREDDSDYDIPTAHRSRHTIMPSRVLDFGDVTDQSDVERAQGAGGPEAPIHSMVDSTATRTLKLDTELPTDVEEAHNTSAPDLIAFDSFSTPSRSTLDATAALRDTAPTTSQPTVDDLLSASPVFPLSAVTDATADSASEVQAYLKQVTPVSGTGTSVNPFASGILDSYIPSTGILINVNTSPATEQPQGPVAGDSSALVRFTEDIASNSQQAPSHVLETKDVQADESTARTPRRSSRLSTSPYKTPRHTDTSPRKVPALKLQVADESRSALAVPEKVQVRAISPSVDTEAVEKEKKARRRERESQVKGKRKEEASTDLSHLSPTSADLLTKLMPTPSRSVSPAIATVEESGVVIPAFLQRNQDDDIRVSRKIDPESRAPSTPPPCPRAQSRVIQSSALRPSNPQLRPTDRSILSTPMKLASALNDPCRTPARRIPMSQAVKEGSISPEKAAQVASSSKRPQAPSAGPLSNRVFKRLVPDLSDPNRSPAKRAPVGAMVSPSKNAPIRSVFSSPAKPMVRERSQPPEPPAVHRSRSVEPEQPARQAIVGQTIPRPGSAPIPDIVPRFDRKAADRPPRNPLPFPIMPIPEETEPPSQPSSSRTQKAVPSAQPKSALRQPSATTGSRIPRIGSKPYARPAGKSSTLPTPPDRNARAADRDIPEVHAREIRSPESTLPSTPPREGIRATRRNAADSETSSPACLKRKREEPPTKLTPVVVVRKVVPGGFGSEHVPMSSPLRIPEGSDGKPRGRGGSTTAVPLDPTPSLKGPSVDAKGKDKECPRPSRGDGVIRAPSAISDKQPDPKLTSSAQEPSTSPRPLTDKPVNEEPVLTPTAEGDSRARRTRSRKPLQHGDDVFGTAASRSRPPPRRRVPAHSSAPMPFIGMTQVALRALTNKNTQANQKYWFIDIETEVVRKPGPRPDSPTTKVKTAIQKQKEEQDQGRRERAQRRARRTGGSLDDEGGDTTADDSFKLGEPAKHQRGPGDETDYETPEKLGPAAKKARFDSGVRDKDGKRVKWDKGLHTLIYLDDPKPERTVQGVKKGGLAKSTKELRLDDLGNVPNAKDPLPIAVHEKVIVKKFVYDNDPEAAVVEVETPKPKSRKSKT</sequence>
<dbReference type="RefSeq" id="XP_007863402.1">
    <property type="nucleotide sequence ID" value="XM_007865211.1"/>
</dbReference>
<feature type="compositionally biased region" description="Pro residues" evidence="1">
    <location>
        <begin position="716"/>
        <end position="725"/>
    </location>
</feature>
<feature type="compositionally biased region" description="Basic and acidic residues" evidence="1">
    <location>
        <begin position="1071"/>
        <end position="1082"/>
    </location>
</feature>
<proteinExistence type="predicted"/>